<reference evidence="3" key="1">
    <citation type="submission" date="2020-11" db="EMBL/GenBank/DDBJ databases">
        <authorList>
            <person name="Whiteford S."/>
        </authorList>
    </citation>
    <scope>NUCLEOTIDE SEQUENCE</scope>
</reference>
<gene>
    <name evidence="3" type="ORF">PLXY2_LOCUS10306</name>
</gene>
<dbReference type="Proteomes" id="UP000653454">
    <property type="component" value="Unassembled WGS sequence"/>
</dbReference>
<dbReference type="AlphaFoldDB" id="A0A8S4FT99"/>
<dbReference type="PANTHER" id="PTHR46060:SF2">
    <property type="entry name" value="HISTONE-LYSINE N-METHYLTRANSFERASE SETMAR"/>
    <property type="match status" value="1"/>
</dbReference>
<dbReference type="PANTHER" id="PTHR46060">
    <property type="entry name" value="MARINER MOS1 TRANSPOSASE-LIKE PROTEIN"/>
    <property type="match status" value="1"/>
</dbReference>
<accession>A0A8S4FT99</accession>
<evidence type="ECO:0000313" key="4">
    <source>
        <dbReference type="Proteomes" id="UP000653454"/>
    </source>
</evidence>
<dbReference type="GO" id="GO:0044547">
    <property type="term" value="F:DNA topoisomerase binding"/>
    <property type="evidence" value="ECO:0007669"/>
    <property type="project" value="TreeGrafter"/>
</dbReference>
<protein>
    <submittedName>
        <fullName evidence="3">(diamondback moth) hypothetical protein</fullName>
    </submittedName>
</protein>
<dbReference type="GO" id="GO:0035861">
    <property type="term" value="C:site of double-strand break"/>
    <property type="evidence" value="ECO:0007669"/>
    <property type="project" value="TreeGrafter"/>
</dbReference>
<dbReference type="GO" id="GO:0046975">
    <property type="term" value="F:histone H3K36 methyltransferase activity"/>
    <property type="evidence" value="ECO:0007669"/>
    <property type="project" value="TreeGrafter"/>
</dbReference>
<dbReference type="GO" id="GO:0000793">
    <property type="term" value="C:condensed chromosome"/>
    <property type="evidence" value="ECO:0007669"/>
    <property type="project" value="TreeGrafter"/>
</dbReference>
<name>A0A8S4FT99_PLUXY</name>
<dbReference type="GO" id="GO:0005634">
    <property type="term" value="C:nucleus"/>
    <property type="evidence" value="ECO:0007669"/>
    <property type="project" value="TreeGrafter"/>
</dbReference>
<dbReference type="Gene3D" id="1.10.10.1450">
    <property type="match status" value="1"/>
</dbReference>
<dbReference type="EMBL" id="CAJHNJ030000045">
    <property type="protein sequence ID" value="CAG9131584.1"/>
    <property type="molecule type" value="Genomic_DNA"/>
</dbReference>
<dbReference type="GO" id="GO:0003697">
    <property type="term" value="F:single-stranded DNA binding"/>
    <property type="evidence" value="ECO:0007669"/>
    <property type="project" value="TreeGrafter"/>
</dbReference>
<dbReference type="GO" id="GO:0006303">
    <property type="term" value="P:double-strand break repair via nonhomologous end joining"/>
    <property type="evidence" value="ECO:0007669"/>
    <property type="project" value="TreeGrafter"/>
</dbReference>
<feature type="signal peptide" evidence="1">
    <location>
        <begin position="1"/>
        <end position="17"/>
    </location>
</feature>
<keyword evidence="1" id="KW-0732">Signal</keyword>
<dbReference type="GO" id="GO:0044774">
    <property type="term" value="P:mitotic DNA integrity checkpoint signaling"/>
    <property type="evidence" value="ECO:0007669"/>
    <property type="project" value="TreeGrafter"/>
</dbReference>
<dbReference type="InterPro" id="IPR041426">
    <property type="entry name" value="Mos1_HTH"/>
</dbReference>
<dbReference type="Pfam" id="PF17906">
    <property type="entry name" value="HTH_48"/>
    <property type="match status" value="1"/>
</dbReference>
<dbReference type="GO" id="GO:0031297">
    <property type="term" value="P:replication fork processing"/>
    <property type="evidence" value="ECO:0007669"/>
    <property type="project" value="TreeGrafter"/>
</dbReference>
<dbReference type="GO" id="GO:0003690">
    <property type="term" value="F:double-stranded DNA binding"/>
    <property type="evidence" value="ECO:0007669"/>
    <property type="project" value="TreeGrafter"/>
</dbReference>
<dbReference type="Gene3D" id="1.10.10.10">
    <property type="entry name" value="Winged helix-like DNA-binding domain superfamily/Winged helix DNA-binding domain"/>
    <property type="match status" value="1"/>
</dbReference>
<proteinExistence type="predicted"/>
<dbReference type="GO" id="GO:0000014">
    <property type="term" value="F:single-stranded DNA endodeoxyribonuclease activity"/>
    <property type="evidence" value="ECO:0007669"/>
    <property type="project" value="TreeGrafter"/>
</dbReference>
<sequence length="331" mass="36254">MVCLKGCLLIQLLSAWGAHVTVTAPRHVTMSLRDMGNKSSFRLVGEGCLLIQLLSAWGAHVTVTAPRHATMSLRDMGSQDYLDLDGSVTPSWLSVEQFALNKGPWDALLLCGGLACPPKTPGSHAAVLNAAETARRINDVYGDGVAKENTVRFWFQHFRSGNFDLQNKPRGRPETKVDNEELKAIVEADPSQTTSELAAGSGVSDKTILIHLKQIGKVKKLVRATAPRNNIVELRPKALLSDRLAAPFTLIFAASFYTYRVMRWLVGLGSHTDWLENQYHLRDGLATLAQLVDNGQLTPVLDKVFLPQDFESALAHACSEDAIGTTVIRFP</sequence>
<dbReference type="GO" id="GO:0015074">
    <property type="term" value="P:DNA integration"/>
    <property type="evidence" value="ECO:0007669"/>
    <property type="project" value="TreeGrafter"/>
</dbReference>
<comment type="caution">
    <text evidence="3">The sequence shown here is derived from an EMBL/GenBank/DDBJ whole genome shotgun (WGS) entry which is preliminary data.</text>
</comment>
<organism evidence="3 4">
    <name type="scientific">Plutella xylostella</name>
    <name type="common">Diamondback moth</name>
    <name type="synonym">Plutella maculipennis</name>
    <dbReference type="NCBI Taxonomy" id="51655"/>
    <lineage>
        <taxon>Eukaryota</taxon>
        <taxon>Metazoa</taxon>
        <taxon>Ecdysozoa</taxon>
        <taxon>Arthropoda</taxon>
        <taxon>Hexapoda</taxon>
        <taxon>Insecta</taxon>
        <taxon>Pterygota</taxon>
        <taxon>Neoptera</taxon>
        <taxon>Endopterygota</taxon>
        <taxon>Lepidoptera</taxon>
        <taxon>Glossata</taxon>
        <taxon>Ditrysia</taxon>
        <taxon>Yponomeutoidea</taxon>
        <taxon>Plutellidae</taxon>
        <taxon>Plutella</taxon>
    </lineage>
</organism>
<feature type="domain" description="Mos1 transposase HTH" evidence="2">
    <location>
        <begin position="129"/>
        <end position="162"/>
    </location>
</feature>
<dbReference type="GO" id="GO:0042800">
    <property type="term" value="F:histone H3K4 methyltransferase activity"/>
    <property type="evidence" value="ECO:0007669"/>
    <property type="project" value="TreeGrafter"/>
</dbReference>
<evidence type="ECO:0000259" key="2">
    <source>
        <dbReference type="Pfam" id="PF17906"/>
    </source>
</evidence>
<evidence type="ECO:0000313" key="3">
    <source>
        <dbReference type="EMBL" id="CAG9131584.1"/>
    </source>
</evidence>
<dbReference type="InterPro" id="IPR036388">
    <property type="entry name" value="WH-like_DNA-bd_sf"/>
</dbReference>
<dbReference type="GO" id="GO:0000729">
    <property type="term" value="P:DNA double-strand break processing"/>
    <property type="evidence" value="ECO:0007669"/>
    <property type="project" value="TreeGrafter"/>
</dbReference>
<dbReference type="InterPro" id="IPR052709">
    <property type="entry name" value="Transposase-MT_Hybrid"/>
</dbReference>
<evidence type="ECO:0000256" key="1">
    <source>
        <dbReference type="SAM" id="SignalP"/>
    </source>
</evidence>
<feature type="chain" id="PRO_5035849509" evidence="1">
    <location>
        <begin position="18"/>
        <end position="331"/>
    </location>
</feature>
<keyword evidence="4" id="KW-1185">Reference proteome</keyword>